<dbReference type="EMBL" id="JH370130">
    <property type="protein sequence ID" value="ELA42925.1"/>
    <property type="molecule type" value="Genomic_DNA"/>
</dbReference>
<name>L2GQY3_VITCO</name>
<dbReference type="HOGENOM" id="CLU_1291764_0_0_1"/>
<sequence length="214" mass="24765">EAFVFNFHRNMLLQTQKIKEACSQMLESKAANIGSSQFNSPELLKTREMVAKNIIEHYQRKIFKFDDSPNPSEYLLFNGSCTIAKLVARFFDFMMILYAFSVESNAQNKECRINGLKTLDVYVMDNSIFGALKRRERYIKSLKSLKILELTDKISLELANPESIVAITIQSSSHVDLRSHNWNWILRHRNLEILSLAPKSLLLLTEGFKKIKEL</sequence>
<evidence type="ECO:0000313" key="2">
    <source>
        <dbReference type="Proteomes" id="UP000011082"/>
    </source>
</evidence>
<protein>
    <submittedName>
        <fullName evidence="1">Uncharacterized protein</fullName>
    </submittedName>
</protein>
<accession>L2GQY3</accession>
<proteinExistence type="predicted"/>
<gene>
    <name evidence="1" type="ORF">VICG_00240</name>
</gene>
<dbReference type="Proteomes" id="UP000011082">
    <property type="component" value="Unassembled WGS sequence"/>
</dbReference>
<feature type="non-terminal residue" evidence="1">
    <location>
        <position position="1"/>
    </location>
</feature>
<dbReference type="GeneID" id="19880958"/>
<dbReference type="AlphaFoldDB" id="L2GQY3"/>
<keyword evidence="2" id="KW-1185">Reference proteome</keyword>
<evidence type="ECO:0000313" key="1">
    <source>
        <dbReference type="EMBL" id="ELA42925.1"/>
    </source>
</evidence>
<dbReference type="VEuPathDB" id="MicrosporidiaDB:VICG_00240"/>
<feature type="non-terminal residue" evidence="1">
    <location>
        <position position="214"/>
    </location>
</feature>
<dbReference type="RefSeq" id="XP_007603693.1">
    <property type="nucleotide sequence ID" value="XM_007603631.1"/>
</dbReference>
<reference evidence="2" key="1">
    <citation type="submission" date="2011-05" db="EMBL/GenBank/DDBJ databases">
        <title>The genome sequence of Vittaforma corneae strain ATCC 50505.</title>
        <authorList>
            <consortium name="The Broad Institute Genome Sequencing Platform"/>
            <person name="Cuomo C."/>
            <person name="Didier E."/>
            <person name="Bowers L."/>
            <person name="Young S.K."/>
            <person name="Zeng Q."/>
            <person name="Gargeya S."/>
            <person name="Fitzgerald M."/>
            <person name="Haas B."/>
            <person name="Abouelleil A."/>
            <person name="Alvarado L."/>
            <person name="Arachchi H.M."/>
            <person name="Berlin A."/>
            <person name="Chapman S.B."/>
            <person name="Gearin G."/>
            <person name="Goldberg J."/>
            <person name="Griggs A."/>
            <person name="Gujja S."/>
            <person name="Hansen M."/>
            <person name="Heiman D."/>
            <person name="Howarth C."/>
            <person name="Larimer J."/>
            <person name="Lui A."/>
            <person name="MacDonald P.J.P."/>
            <person name="McCowen C."/>
            <person name="Montmayeur A."/>
            <person name="Murphy C."/>
            <person name="Neiman D."/>
            <person name="Pearson M."/>
            <person name="Priest M."/>
            <person name="Roberts A."/>
            <person name="Saif S."/>
            <person name="Shea T."/>
            <person name="Sisk P."/>
            <person name="Stolte C."/>
            <person name="Sykes S."/>
            <person name="Wortman J."/>
            <person name="Nusbaum C."/>
            <person name="Birren B."/>
        </authorList>
    </citation>
    <scope>NUCLEOTIDE SEQUENCE [LARGE SCALE GENOMIC DNA]</scope>
    <source>
        <strain evidence="2">ATCC 50505</strain>
    </source>
</reference>
<dbReference type="InParanoid" id="L2GQY3"/>
<organism evidence="1 2">
    <name type="scientific">Vittaforma corneae (strain ATCC 50505)</name>
    <name type="common">Microsporidian parasite</name>
    <name type="synonym">Nosema corneum</name>
    <dbReference type="NCBI Taxonomy" id="993615"/>
    <lineage>
        <taxon>Eukaryota</taxon>
        <taxon>Fungi</taxon>
        <taxon>Fungi incertae sedis</taxon>
        <taxon>Microsporidia</taxon>
        <taxon>Nosematidae</taxon>
        <taxon>Vittaforma</taxon>
    </lineage>
</organism>